<feature type="chain" id="PRO_5044717601" description="Secreted protein" evidence="1">
    <location>
        <begin position="19"/>
        <end position="213"/>
    </location>
</feature>
<evidence type="ECO:0000313" key="2">
    <source>
        <dbReference type="EMBL" id="KAK9496356.1"/>
    </source>
</evidence>
<keyword evidence="1" id="KW-0732">Signal</keyword>
<keyword evidence="4" id="KW-1185">Reference proteome</keyword>
<evidence type="ECO:0000256" key="1">
    <source>
        <dbReference type="SAM" id="SignalP"/>
    </source>
</evidence>
<reference evidence="2 4" key="1">
    <citation type="submission" date="2022-12" db="EMBL/GenBank/DDBJ databases">
        <title>Chromosome-level genome assembly of true bugs.</title>
        <authorList>
            <person name="Ma L."/>
            <person name="Li H."/>
        </authorList>
    </citation>
    <scope>NUCLEOTIDE SEQUENCE [LARGE SCALE GENOMIC DNA]</scope>
    <source>
        <strain evidence="2">Lab_2022b</strain>
    </source>
</reference>
<name>A0AAW1CDR1_9HEMI</name>
<comment type="caution">
    <text evidence="2">The sequence shown here is derived from an EMBL/GenBank/DDBJ whole genome shotgun (WGS) entry which is preliminary data.</text>
</comment>
<gene>
    <name evidence="3" type="ORF">O3M35_011753</name>
    <name evidence="2" type="ORF">O3M35_013338</name>
</gene>
<dbReference type="EMBL" id="JAPXFL010000008">
    <property type="protein sequence ID" value="KAK9503119.1"/>
    <property type="molecule type" value="Genomic_DNA"/>
</dbReference>
<protein>
    <recommendedName>
        <fullName evidence="5">Secreted protein</fullName>
    </recommendedName>
</protein>
<feature type="signal peptide" evidence="1">
    <location>
        <begin position="1"/>
        <end position="18"/>
    </location>
</feature>
<evidence type="ECO:0008006" key="5">
    <source>
        <dbReference type="Google" id="ProtNLM"/>
    </source>
</evidence>
<sequence length="213" mass="24040">MFTLRVAILACTLTLAICSPHYNINKEVDALLVNLNQLLASKNMDTLLLPDLAMEEAPVFIGTSVRDLTTMYRTGDCELWADGDNLKIKMNVGLKKMTVHIFLVPYLQGPGTYSFGDNSAEIELTLKPNGAESCTTDWDYLNITTLGKVMTHSFNKEFDGKPAPDELTQIMIPYYNKNLNGQQMYSIKSLSRFINICDQTEMSETFRKYQPKV</sequence>
<dbReference type="Proteomes" id="UP001461498">
    <property type="component" value="Unassembled WGS sequence"/>
</dbReference>
<dbReference type="InterPro" id="IPR038602">
    <property type="entry name" value="Mite_allergen_7_sf"/>
</dbReference>
<dbReference type="EMBL" id="JAPXFL010000088">
    <property type="protein sequence ID" value="KAK9496356.1"/>
    <property type="molecule type" value="Genomic_DNA"/>
</dbReference>
<dbReference type="Gene3D" id="3.15.10.50">
    <property type="match status" value="1"/>
</dbReference>
<dbReference type="AlphaFoldDB" id="A0AAW1CDR1"/>
<accession>A0AAW1CDR1</accession>
<evidence type="ECO:0000313" key="4">
    <source>
        <dbReference type="Proteomes" id="UP001461498"/>
    </source>
</evidence>
<proteinExistence type="predicted"/>
<organism evidence="2 4">
    <name type="scientific">Rhynocoris fuscipes</name>
    <dbReference type="NCBI Taxonomy" id="488301"/>
    <lineage>
        <taxon>Eukaryota</taxon>
        <taxon>Metazoa</taxon>
        <taxon>Ecdysozoa</taxon>
        <taxon>Arthropoda</taxon>
        <taxon>Hexapoda</taxon>
        <taxon>Insecta</taxon>
        <taxon>Pterygota</taxon>
        <taxon>Neoptera</taxon>
        <taxon>Paraneoptera</taxon>
        <taxon>Hemiptera</taxon>
        <taxon>Heteroptera</taxon>
        <taxon>Panheteroptera</taxon>
        <taxon>Cimicomorpha</taxon>
        <taxon>Reduviidae</taxon>
        <taxon>Harpactorinae</taxon>
        <taxon>Harpactorini</taxon>
        <taxon>Rhynocoris</taxon>
    </lineage>
</organism>
<evidence type="ECO:0000313" key="3">
    <source>
        <dbReference type="EMBL" id="KAK9503119.1"/>
    </source>
</evidence>